<proteinExistence type="predicted"/>
<dbReference type="AlphaFoldDB" id="A0A5C1CC41"/>
<evidence type="ECO:0000313" key="6">
    <source>
        <dbReference type="Proteomes" id="UP000321504"/>
    </source>
</evidence>
<evidence type="ECO:0000313" key="3">
    <source>
        <dbReference type="EMBL" id="HAS6680460.1"/>
    </source>
</evidence>
<sequence length="30" mass="3399">MLLSHSIGIICFIALPNEISSYGFFLSLRR</sequence>
<keyword evidence="1" id="KW-0472">Membrane</keyword>
<keyword evidence="1" id="KW-1133">Transmembrane helix</keyword>
<evidence type="ECO:0000313" key="4">
    <source>
        <dbReference type="EMBL" id="QHH08978.1"/>
    </source>
</evidence>
<keyword evidence="1" id="KW-0812">Transmembrane</keyword>
<evidence type="ECO:0000313" key="7">
    <source>
        <dbReference type="Proteomes" id="UP000464718"/>
    </source>
</evidence>
<dbReference type="EMBL" id="VRMQ01000002">
    <property type="protein sequence ID" value="TXN16592.1"/>
    <property type="molecule type" value="Genomic_DNA"/>
</dbReference>
<protein>
    <submittedName>
        <fullName evidence="2">Uncharacterized protein</fullName>
    </submittedName>
</protein>
<feature type="transmembrane region" description="Helical" evidence="1">
    <location>
        <begin position="6"/>
        <end position="28"/>
    </location>
</feature>
<reference evidence="2" key="1">
    <citation type="journal article" date="2018" name="Genome Biol.">
        <title>SKESA: strategic k-mer extension for scrupulous assemblies.</title>
        <authorList>
            <person name="Souvorov A."/>
            <person name="Agarwala R."/>
            <person name="Lipman D.J."/>
        </authorList>
    </citation>
    <scope>NUCLEOTIDE SEQUENCE</scope>
    <source>
        <strain evidence="2">1930</strain>
    </source>
</reference>
<evidence type="ECO:0000313" key="5">
    <source>
        <dbReference type="EMBL" id="TXN16592.1"/>
    </source>
</evidence>
<evidence type="ECO:0000313" key="2">
    <source>
        <dbReference type="EMBL" id="HAS6678704.1"/>
    </source>
</evidence>
<dbReference type="Proteomes" id="UP000464718">
    <property type="component" value="Chromosome i"/>
</dbReference>
<reference evidence="5 6" key="3">
    <citation type="submission" date="2019-08" db="EMBL/GenBank/DDBJ databases">
        <title>Emerging of two pre-pandemic pathogenic O4:KUT lineages of Vibrio parahaemolyticus in coastal eastern China.</title>
        <authorList>
            <person name="Yu H."/>
        </authorList>
    </citation>
    <scope>NUCLEOTIDE SEQUENCE [LARGE SCALE GENOMIC DNA]</scope>
    <source>
        <strain evidence="5 6">HZ17-383</strain>
    </source>
</reference>
<dbReference type="EMBL" id="DACQKT010000082">
    <property type="protein sequence ID" value="HAS6680460.1"/>
    <property type="molecule type" value="Genomic_DNA"/>
</dbReference>
<reference evidence="4 7" key="2">
    <citation type="submission" date="2018-12" db="EMBL/GenBank/DDBJ databases">
        <title>Genomic insights into the evolutionary origins and pathogenicity of five Vibrio parahaemolyticus strains isolated from the shrimp with acute hepatopancreatic necrosis disease (AHPND).</title>
        <authorList>
            <person name="Yang Q."/>
            <person name="Dong X."/>
            <person name="Xie G."/>
            <person name="Fu S."/>
            <person name="Zou P."/>
            <person name="Sun J."/>
            <person name="Wang Y."/>
            <person name="Huang J."/>
        </authorList>
    </citation>
    <scope>NUCLEOTIDE SEQUENCE [LARGE SCALE GENOMIC DNA]</scope>
    <source>
        <strain evidence="4 7">20160303005-1</strain>
    </source>
</reference>
<dbReference type="EMBL" id="CP034298">
    <property type="protein sequence ID" value="QHH08978.1"/>
    <property type="molecule type" value="Genomic_DNA"/>
</dbReference>
<accession>A0A5C1CC41</accession>
<evidence type="ECO:0000256" key="1">
    <source>
        <dbReference type="SAM" id="Phobius"/>
    </source>
</evidence>
<organism evidence="2">
    <name type="scientific">Vibrio parahaemolyticus</name>
    <dbReference type="NCBI Taxonomy" id="670"/>
    <lineage>
        <taxon>Bacteria</taxon>
        <taxon>Pseudomonadati</taxon>
        <taxon>Pseudomonadota</taxon>
        <taxon>Gammaproteobacteria</taxon>
        <taxon>Vibrionales</taxon>
        <taxon>Vibrionaceae</taxon>
        <taxon>Vibrio</taxon>
    </lineage>
</organism>
<dbReference type="EMBL" id="DACQKT010000009">
    <property type="protein sequence ID" value="HAS6678704.1"/>
    <property type="molecule type" value="Genomic_DNA"/>
</dbReference>
<gene>
    <name evidence="4" type="ORF">EHC69_06205</name>
    <name evidence="5" type="ORF">FVP01_11580</name>
    <name evidence="2" type="ORF">I7278_18020</name>
    <name evidence="3" type="ORF">I7278_27270</name>
</gene>
<name>A0A5C1CC41_VIBPH</name>
<dbReference type="Proteomes" id="UP000856022">
    <property type="component" value="Unassembled WGS sequence"/>
</dbReference>
<dbReference type="Proteomes" id="UP000321504">
    <property type="component" value="Unassembled WGS sequence"/>
</dbReference>
<reference evidence="2" key="4">
    <citation type="submission" date="2019-12" db="EMBL/GenBank/DDBJ databases">
        <authorList>
            <consortium name="NCBI Pathogen Detection Project"/>
        </authorList>
    </citation>
    <scope>NUCLEOTIDE SEQUENCE</scope>
    <source>
        <strain evidence="2">1930</strain>
    </source>
</reference>